<feature type="region of interest" description="Disordered" evidence="1">
    <location>
        <begin position="188"/>
        <end position="214"/>
    </location>
</feature>
<dbReference type="Proteomes" id="UP000581769">
    <property type="component" value="Unassembled WGS sequence"/>
</dbReference>
<sequence>MISHPVMDTVVAELGDKVILGLARAARHGKREYSVYREEHPDWVAINTPRTIACLLHDWMWSEVDRQFADLDHIHLIDDNVKREILVQVSSAERLHYRVRLKRHHLDGRTSSYRTQNVIDFESQGATDSFPGFDECRLEAGYEWDRETRSMGPGVLTLRDGQDNVIWTYQLPDEPSGEAGGVVAYPNVPGPTLPTVDVADGAAGGRQPTGSDEE</sequence>
<accession>A0A840IYN5</accession>
<name>A0A840IYN5_9PSEU</name>
<keyword evidence="3" id="KW-1185">Reference proteome</keyword>
<evidence type="ECO:0000313" key="2">
    <source>
        <dbReference type="EMBL" id="MBB4686525.1"/>
    </source>
</evidence>
<organism evidence="2 3">
    <name type="scientific">Amycolatopsis jiangsuensis</name>
    <dbReference type="NCBI Taxonomy" id="1181879"/>
    <lineage>
        <taxon>Bacteria</taxon>
        <taxon>Bacillati</taxon>
        <taxon>Actinomycetota</taxon>
        <taxon>Actinomycetes</taxon>
        <taxon>Pseudonocardiales</taxon>
        <taxon>Pseudonocardiaceae</taxon>
        <taxon>Amycolatopsis</taxon>
    </lineage>
</organism>
<evidence type="ECO:0000313" key="3">
    <source>
        <dbReference type="Proteomes" id="UP000581769"/>
    </source>
</evidence>
<dbReference type="AlphaFoldDB" id="A0A840IYN5"/>
<dbReference type="RefSeq" id="WP_184781377.1">
    <property type="nucleotide sequence ID" value="NZ_JACHMG010000001.1"/>
</dbReference>
<gene>
    <name evidence="2" type="ORF">BJY18_004010</name>
</gene>
<evidence type="ECO:0000256" key="1">
    <source>
        <dbReference type="SAM" id="MobiDB-lite"/>
    </source>
</evidence>
<proteinExistence type="predicted"/>
<comment type="caution">
    <text evidence="2">The sequence shown here is derived from an EMBL/GenBank/DDBJ whole genome shotgun (WGS) entry which is preliminary data.</text>
</comment>
<reference evidence="2 3" key="1">
    <citation type="submission" date="2020-08" db="EMBL/GenBank/DDBJ databases">
        <title>Sequencing the genomes of 1000 actinobacteria strains.</title>
        <authorList>
            <person name="Klenk H.-P."/>
        </authorList>
    </citation>
    <scope>NUCLEOTIDE SEQUENCE [LARGE SCALE GENOMIC DNA]</scope>
    <source>
        <strain evidence="2 3">DSM 45859</strain>
    </source>
</reference>
<protein>
    <submittedName>
        <fullName evidence="2">Uncharacterized protein</fullName>
    </submittedName>
</protein>
<dbReference type="EMBL" id="JACHMG010000001">
    <property type="protein sequence ID" value="MBB4686525.1"/>
    <property type="molecule type" value="Genomic_DNA"/>
</dbReference>